<accession>A0A126QJW9</accession>
<dbReference type="PRINTS" id="PR00420">
    <property type="entry name" value="RNGMNOXGNASE"/>
</dbReference>
<name>A0A126QJW9_9BACT</name>
<dbReference type="EMBL" id="CP014206">
    <property type="protein sequence ID" value="AMK10056.1"/>
    <property type="molecule type" value="Genomic_DNA"/>
</dbReference>
<dbReference type="Gene3D" id="3.50.50.60">
    <property type="entry name" value="FAD/NAD(P)-binding domain"/>
    <property type="match status" value="1"/>
</dbReference>
<dbReference type="AlphaFoldDB" id="A0A126QJW9"/>
<proteinExistence type="predicted"/>
<keyword evidence="4" id="KW-1185">Reference proteome</keyword>
<dbReference type="GO" id="GO:0071949">
    <property type="term" value="F:FAD binding"/>
    <property type="evidence" value="ECO:0007669"/>
    <property type="project" value="InterPro"/>
</dbReference>
<evidence type="ECO:0000313" key="5">
    <source>
        <dbReference type="Proteomes" id="UP000295506"/>
    </source>
</evidence>
<protein>
    <submittedName>
        <fullName evidence="2 3">Geranylgeranyl reductase</fullName>
    </submittedName>
</protein>
<gene>
    <name evidence="2" type="ORF">AWY79_02465</name>
    <name evidence="3" type="ORF">EDC59_11055</name>
</gene>
<dbReference type="InterPro" id="IPR011777">
    <property type="entry name" value="Geranylgeranyl_Rdtase_fam"/>
</dbReference>
<reference evidence="3 5" key="2">
    <citation type="submission" date="2019-03" db="EMBL/GenBank/DDBJ databases">
        <title>Genomic Encyclopedia of Type Strains, Phase IV (KMG-IV): sequencing the most valuable type-strain genomes for metagenomic binning, comparative biology and taxonomic classification.</title>
        <authorList>
            <person name="Goeker M."/>
        </authorList>
    </citation>
    <scope>NUCLEOTIDE SEQUENCE [LARGE SCALE GENOMIC DNA]</scope>
    <source>
        <strain evidence="3 5">DSM 101483</strain>
    </source>
</reference>
<dbReference type="Pfam" id="PF01494">
    <property type="entry name" value="FAD_binding_3"/>
    <property type="match status" value="1"/>
</dbReference>
<dbReference type="EMBL" id="SOBK01000010">
    <property type="protein sequence ID" value="TDT86974.1"/>
    <property type="molecule type" value="Genomic_DNA"/>
</dbReference>
<dbReference type="PANTHER" id="PTHR42685">
    <property type="entry name" value="GERANYLGERANYL DIPHOSPHATE REDUCTASE"/>
    <property type="match status" value="1"/>
</dbReference>
<dbReference type="InterPro" id="IPR002938">
    <property type="entry name" value="FAD-bd"/>
</dbReference>
<dbReference type="PANTHER" id="PTHR42685:SF22">
    <property type="entry name" value="CONDITIONED MEDIUM FACTOR RECEPTOR 1"/>
    <property type="match status" value="1"/>
</dbReference>
<dbReference type="Proteomes" id="UP000295506">
    <property type="component" value="Unassembled WGS sequence"/>
</dbReference>
<dbReference type="SUPFAM" id="SSF51905">
    <property type="entry name" value="FAD/NAD(P)-binding domain"/>
    <property type="match status" value="1"/>
</dbReference>
<evidence type="ECO:0000259" key="1">
    <source>
        <dbReference type="Pfam" id="PF01494"/>
    </source>
</evidence>
<dbReference type="InterPro" id="IPR050407">
    <property type="entry name" value="Geranylgeranyl_reductase"/>
</dbReference>
<reference evidence="2 4" key="1">
    <citation type="journal article" date="2016" name="Front. Microbiol.">
        <title>Genome Sequence of the Piezophilic, Mesophilic Sulfate-Reducing Bacterium Desulfovibrio indicus J2T.</title>
        <authorList>
            <person name="Cao J."/>
            <person name="Maignien L."/>
            <person name="Shao Z."/>
            <person name="Alain K."/>
            <person name="Jebbar M."/>
        </authorList>
    </citation>
    <scope>NUCLEOTIDE SEQUENCE [LARGE SCALE GENOMIC DNA]</scope>
    <source>
        <strain evidence="2 4">J2</strain>
    </source>
</reference>
<sequence>MTKTFDALVCGGSLAGSAAALVLARQGRSVAVLDRAVFPRPKLCGGLLTWKTVRLLETLFGETPASLAEAGAVNHASDRYVIRTPNRLLAEGALSFPFHFSDRAVLDALLLDHARRAGAEVFEGAEVATCDPRNGEATLKTGETFRGRFLIGADGANSVVRKSFPNYDRERWRELTAPTIEIQLDADRLPRVVEHPELYIGQLEAGYGWVFPNPGKAVLGICGLRRGNVNFSRLFREYLEILEIDPNTVSERRGHPLPYGNYLEEPVCGATLLAGDAGGFVEPLFGEGIFFALCTGRYAGEAVAAALAGGTDPGPRYVDRLRRYVLPELRGSDRLRWTLFRSMGLFGPRSLSWFVKLLGGPLGDMVHGKRSYARLRKKTWDFPTPARPA</sequence>
<dbReference type="OrthoDB" id="9799983at2"/>
<feature type="domain" description="FAD-binding" evidence="1">
    <location>
        <begin position="6"/>
        <end position="310"/>
    </location>
</feature>
<organism evidence="3 5">
    <name type="scientific">Pseudodesulfovibrio indicus</name>
    <dbReference type="NCBI Taxonomy" id="1716143"/>
    <lineage>
        <taxon>Bacteria</taxon>
        <taxon>Pseudomonadati</taxon>
        <taxon>Thermodesulfobacteriota</taxon>
        <taxon>Desulfovibrionia</taxon>
        <taxon>Desulfovibrionales</taxon>
        <taxon>Desulfovibrionaceae</taxon>
    </lineage>
</organism>
<dbReference type="Proteomes" id="UP000055611">
    <property type="component" value="Chromosome"/>
</dbReference>
<dbReference type="InterPro" id="IPR036188">
    <property type="entry name" value="FAD/NAD-bd_sf"/>
</dbReference>
<dbReference type="NCBIfam" id="TIGR02032">
    <property type="entry name" value="GG-red-SF"/>
    <property type="match status" value="1"/>
</dbReference>
<evidence type="ECO:0000313" key="3">
    <source>
        <dbReference type="EMBL" id="TDT86974.1"/>
    </source>
</evidence>
<evidence type="ECO:0000313" key="2">
    <source>
        <dbReference type="EMBL" id="AMK10056.1"/>
    </source>
</evidence>
<dbReference type="KEGG" id="dej:AWY79_02465"/>
<evidence type="ECO:0000313" key="4">
    <source>
        <dbReference type="Proteomes" id="UP000055611"/>
    </source>
</evidence>
<dbReference type="RefSeq" id="WP_066799786.1">
    <property type="nucleotide sequence ID" value="NZ_CP014206.1"/>
</dbReference>
<dbReference type="GO" id="GO:0016628">
    <property type="term" value="F:oxidoreductase activity, acting on the CH-CH group of donors, NAD or NADP as acceptor"/>
    <property type="evidence" value="ECO:0007669"/>
    <property type="project" value="InterPro"/>
</dbReference>